<accession>A0A8T2ZT31</accession>
<evidence type="ECO:0000256" key="1">
    <source>
        <dbReference type="SAM" id="MobiDB-lite"/>
    </source>
</evidence>
<comment type="caution">
    <text evidence="2">The sequence shown here is derived from an EMBL/GenBank/DDBJ whole genome shotgun (WGS) entry which is preliminary data.</text>
</comment>
<keyword evidence="3" id="KW-1185">Reference proteome</keyword>
<dbReference type="Proteomes" id="UP000807159">
    <property type="component" value="Chromosome 1"/>
</dbReference>
<reference evidence="2" key="1">
    <citation type="journal article" date="2021" name="J. Hered.">
        <title>Genome Assembly of Salicaceae Populus deltoides (Eastern Cottonwood) I-69 Based on Nanopore Sequencing and Hi-C Technologies.</title>
        <authorList>
            <person name="Bai S."/>
            <person name="Wu H."/>
            <person name="Zhang J."/>
            <person name="Pan Z."/>
            <person name="Zhao W."/>
            <person name="Li Z."/>
            <person name="Tong C."/>
        </authorList>
    </citation>
    <scope>NUCLEOTIDE SEQUENCE</scope>
    <source>
        <tissue evidence="2">Leaf</tissue>
    </source>
</reference>
<name>A0A8T2ZT31_POPDE</name>
<protein>
    <submittedName>
        <fullName evidence="2">Uncharacterized protein</fullName>
    </submittedName>
</protein>
<sequence length="127" mass="14242">PLLSSLDQKKAPIDQRLNPSHRTQVVFSLLPRSSPPNNLIEGPFFPTHRNKTASQPPQTQILHPTATQRRFPLHSASSSNGQNNSHNNAAITRDLVAYGPRLFPYHRPQRRTSHDSLSPCSSAFFLQ</sequence>
<organism evidence="2 3">
    <name type="scientific">Populus deltoides</name>
    <name type="common">Eastern poplar</name>
    <name type="synonym">Eastern cottonwood</name>
    <dbReference type="NCBI Taxonomy" id="3696"/>
    <lineage>
        <taxon>Eukaryota</taxon>
        <taxon>Viridiplantae</taxon>
        <taxon>Streptophyta</taxon>
        <taxon>Embryophyta</taxon>
        <taxon>Tracheophyta</taxon>
        <taxon>Spermatophyta</taxon>
        <taxon>Magnoliopsida</taxon>
        <taxon>eudicotyledons</taxon>
        <taxon>Gunneridae</taxon>
        <taxon>Pentapetalae</taxon>
        <taxon>rosids</taxon>
        <taxon>fabids</taxon>
        <taxon>Malpighiales</taxon>
        <taxon>Salicaceae</taxon>
        <taxon>Saliceae</taxon>
        <taxon>Populus</taxon>
    </lineage>
</organism>
<feature type="region of interest" description="Disordered" evidence="1">
    <location>
        <begin position="30"/>
        <end position="61"/>
    </location>
</feature>
<gene>
    <name evidence="2" type="ORF">H0E87_001856</name>
</gene>
<dbReference type="EMBL" id="JACEGQ020000001">
    <property type="protein sequence ID" value="KAH8520566.1"/>
    <property type="molecule type" value="Genomic_DNA"/>
</dbReference>
<feature type="non-terminal residue" evidence="2">
    <location>
        <position position="1"/>
    </location>
</feature>
<dbReference type="AlphaFoldDB" id="A0A8T2ZT31"/>
<evidence type="ECO:0000313" key="3">
    <source>
        <dbReference type="Proteomes" id="UP000807159"/>
    </source>
</evidence>
<proteinExistence type="predicted"/>
<evidence type="ECO:0000313" key="2">
    <source>
        <dbReference type="EMBL" id="KAH8520566.1"/>
    </source>
</evidence>
<feature type="compositionally biased region" description="Polar residues" evidence="1">
    <location>
        <begin position="52"/>
        <end position="61"/>
    </location>
</feature>